<gene>
    <name evidence="2" type="ORF">SA2016_2123</name>
</gene>
<proteinExistence type="predicted"/>
<reference evidence="2 3" key="1">
    <citation type="submission" date="2016-02" db="EMBL/GenBank/DDBJ databases">
        <title>Complete genome of Sinomonas atrocyanea KCTC 3377.</title>
        <authorList>
            <person name="Kim K.M."/>
        </authorList>
    </citation>
    <scope>NUCLEOTIDE SEQUENCE [LARGE SCALE GENOMIC DNA]</scope>
    <source>
        <strain evidence="2 3">KCTC 3377</strain>
    </source>
</reference>
<dbReference type="AlphaFoldDB" id="A0A127A587"/>
<keyword evidence="1" id="KW-0472">Membrane</keyword>
<evidence type="ECO:0000313" key="3">
    <source>
        <dbReference type="Proteomes" id="UP000070134"/>
    </source>
</evidence>
<name>A0A127A587_9MICC</name>
<protein>
    <submittedName>
        <fullName evidence="2">Uncharacterized protein</fullName>
    </submittedName>
</protein>
<evidence type="ECO:0000313" key="2">
    <source>
        <dbReference type="EMBL" id="AMM32792.1"/>
    </source>
</evidence>
<keyword evidence="1" id="KW-0812">Transmembrane</keyword>
<keyword evidence="1" id="KW-1133">Transmembrane helix</keyword>
<dbReference type="Proteomes" id="UP000070134">
    <property type="component" value="Chromosome"/>
</dbReference>
<feature type="transmembrane region" description="Helical" evidence="1">
    <location>
        <begin position="35"/>
        <end position="57"/>
    </location>
</feature>
<dbReference type="EMBL" id="CP014518">
    <property type="protein sequence ID" value="AMM32792.1"/>
    <property type="molecule type" value="Genomic_DNA"/>
</dbReference>
<evidence type="ECO:0000256" key="1">
    <source>
        <dbReference type="SAM" id="Phobius"/>
    </source>
</evidence>
<keyword evidence="3" id="KW-1185">Reference proteome</keyword>
<sequence length="88" mass="9415">MLPRLQVCSSHPFSRARLREQAPRWGATAPRVSGGWSLTALAIAAALFTGGATAWASMAEDELYDLKTDLFFVHLPPGSTRTAGGNDL</sequence>
<dbReference type="KEGG" id="satk:SA2016_2123"/>
<organism evidence="2 3">
    <name type="scientific">Sinomonas atrocyanea</name>
    <dbReference type="NCBI Taxonomy" id="37927"/>
    <lineage>
        <taxon>Bacteria</taxon>
        <taxon>Bacillati</taxon>
        <taxon>Actinomycetota</taxon>
        <taxon>Actinomycetes</taxon>
        <taxon>Micrococcales</taxon>
        <taxon>Micrococcaceae</taxon>
        <taxon>Sinomonas</taxon>
    </lineage>
</organism>
<accession>A0A127A587</accession>